<protein>
    <submittedName>
        <fullName evidence="2">Uncharacterized protein</fullName>
    </submittedName>
</protein>
<name>A0A1G1ZFV9_9BACT</name>
<proteinExistence type="predicted"/>
<feature type="region of interest" description="Disordered" evidence="1">
    <location>
        <begin position="118"/>
        <end position="190"/>
    </location>
</feature>
<evidence type="ECO:0000313" key="2">
    <source>
        <dbReference type="EMBL" id="OGY63401.1"/>
    </source>
</evidence>
<dbReference type="AlphaFoldDB" id="A0A1G1ZFV9"/>
<evidence type="ECO:0000313" key="3">
    <source>
        <dbReference type="Proteomes" id="UP000177174"/>
    </source>
</evidence>
<dbReference type="Proteomes" id="UP000177174">
    <property type="component" value="Unassembled WGS sequence"/>
</dbReference>
<dbReference type="STRING" id="1798405.A3E64_01680"/>
<evidence type="ECO:0000256" key="1">
    <source>
        <dbReference type="SAM" id="MobiDB-lite"/>
    </source>
</evidence>
<dbReference type="EMBL" id="MHJH01000039">
    <property type="protein sequence ID" value="OGY63401.1"/>
    <property type="molecule type" value="Genomic_DNA"/>
</dbReference>
<feature type="compositionally biased region" description="Pro residues" evidence="1">
    <location>
        <begin position="141"/>
        <end position="159"/>
    </location>
</feature>
<sequence length="190" mass="20920">MAETKTTIIEFLDLSEPIRTWLASSEIVYVIVDINRKLNFKGEKMRVIPTLVLRLVLNDLPPENFVSELGDKLGLSFSAAKILAQEIEERVLRPIEVPLRNEIGIDIKAIYLNAEQSAPTPPSPAPSFSVERPVPIRTVTPPVPAPRPYVPPPPIPPVVSPSVPLGTSRTEPPLIQTEQAAHPPKNDLPK</sequence>
<gene>
    <name evidence="2" type="ORF">A3E64_01680</name>
</gene>
<reference evidence="2 3" key="1">
    <citation type="journal article" date="2016" name="Nat. Commun.">
        <title>Thousands of microbial genomes shed light on interconnected biogeochemical processes in an aquifer system.</title>
        <authorList>
            <person name="Anantharaman K."/>
            <person name="Brown C.T."/>
            <person name="Hug L.A."/>
            <person name="Sharon I."/>
            <person name="Castelle C.J."/>
            <person name="Probst A.J."/>
            <person name="Thomas B.C."/>
            <person name="Singh A."/>
            <person name="Wilkins M.J."/>
            <person name="Karaoz U."/>
            <person name="Brodie E.L."/>
            <person name="Williams K.H."/>
            <person name="Hubbard S.S."/>
            <person name="Banfield J.F."/>
        </authorList>
    </citation>
    <scope>NUCLEOTIDE SEQUENCE [LARGE SCALE GENOMIC DNA]</scope>
</reference>
<feature type="compositionally biased region" description="Low complexity" evidence="1">
    <location>
        <begin position="126"/>
        <end position="140"/>
    </location>
</feature>
<organism evidence="2 3">
    <name type="scientific">Candidatus Harrisonbacteria bacterium RIFCSPHIGHO2_12_FULL_48_16</name>
    <dbReference type="NCBI Taxonomy" id="1798405"/>
    <lineage>
        <taxon>Bacteria</taxon>
        <taxon>Candidatus Harrisoniibacteriota</taxon>
    </lineage>
</organism>
<accession>A0A1G1ZFV9</accession>
<comment type="caution">
    <text evidence="2">The sequence shown here is derived from an EMBL/GenBank/DDBJ whole genome shotgun (WGS) entry which is preliminary data.</text>
</comment>